<keyword evidence="2 7" id="KW-0699">rRNA-binding</keyword>
<evidence type="ECO:0000259" key="8">
    <source>
        <dbReference type="PROSITE" id="PS00651"/>
    </source>
</evidence>
<dbReference type="Gene3D" id="3.10.430.100">
    <property type="entry name" value="Ribosomal protein L9, C-terminal domain"/>
    <property type="match status" value="1"/>
</dbReference>
<dbReference type="GO" id="GO:0019843">
    <property type="term" value="F:rRNA binding"/>
    <property type="evidence" value="ECO:0007669"/>
    <property type="project" value="UniProtKB-UniRule"/>
</dbReference>
<dbReference type="InterPro" id="IPR020069">
    <property type="entry name" value="Ribosomal_bL9_C"/>
</dbReference>
<dbReference type="Pfam" id="PF03948">
    <property type="entry name" value="Ribosomal_L9_C"/>
    <property type="match status" value="1"/>
</dbReference>
<dbReference type="GO" id="GO:0005840">
    <property type="term" value="C:ribosome"/>
    <property type="evidence" value="ECO:0007669"/>
    <property type="project" value="UniProtKB-KW"/>
</dbReference>
<dbReference type="GO" id="GO:0003735">
    <property type="term" value="F:structural constituent of ribosome"/>
    <property type="evidence" value="ECO:0007669"/>
    <property type="project" value="InterPro"/>
</dbReference>
<organism evidence="9 10">
    <name type="scientific">Acidithrix ferrooxidans</name>
    <dbReference type="NCBI Taxonomy" id="1280514"/>
    <lineage>
        <taxon>Bacteria</taxon>
        <taxon>Bacillati</taxon>
        <taxon>Actinomycetota</taxon>
        <taxon>Acidimicrobiia</taxon>
        <taxon>Acidimicrobiales</taxon>
        <taxon>Acidimicrobiaceae</taxon>
        <taxon>Acidithrix</taxon>
    </lineage>
</organism>
<accession>A0A0D8HG00</accession>
<protein>
    <recommendedName>
        <fullName evidence="6 7">Large ribosomal subunit protein bL9</fullName>
    </recommendedName>
</protein>
<dbReference type="NCBIfam" id="TIGR00158">
    <property type="entry name" value="L9"/>
    <property type="match status" value="1"/>
</dbReference>
<dbReference type="RefSeq" id="WP_052606044.1">
    <property type="nucleotide sequence ID" value="NZ_JXYS01000075.1"/>
</dbReference>
<proteinExistence type="inferred from homology"/>
<name>A0A0D8HG00_9ACTN</name>
<dbReference type="InterPro" id="IPR009027">
    <property type="entry name" value="Ribosomal_bL9/RNase_H1_N"/>
</dbReference>
<feature type="domain" description="Ribosomal protein L9" evidence="8">
    <location>
        <begin position="13"/>
        <end position="40"/>
    </location>
</feature>
<comment type="function">
    <text evidence="7">Binds to the 23S rRNA.</text>
</comment>
<dbReference type="PATRIC" id="fig|1280514.3.peg.3165"/>
<evidence type="ECO:0000256" key="5">
    <source>
        <dbReference type="ARBA" id="ARBA00023274"/>
    </source>
</evidence>
<dbReference type="InterPro" id="IPR036935">
    <property type="entry name" value="Ribosomal_bL9_N_sf"/>
</dbReference>
<dbReference type="EMBL" id="JXYS01000075">
    <property type="protein sequence ID" value="KJF16732.1"/>
    <property type="molecule type" value="Genomic_DNA"/>
</dbReference>
<dbReference type="GO" id="GO:0006412">
    <property type="term" value="P:translation"/>
    <property type="evidence" value="ECO:0007669"/>
    <property type="project" value="UniProtKB-UniRule"/>
</dbReference>
<gene>
    <name evidence="7 9" type="primary">rplI</name>
    <name evidence="9" type="ORF">AXFE_23970</name>
</gene>
<evidence type="ECO:0000256" key="4">
    <source>
        <dbReference type="ARBA" id="ARBA00022980"/>
    </source>
</evidence>
<dbReference type="InterPro" id="IPR020594">
    <property type="entry name" value="Ribosomal_bL9_bac/chp"/>
</dbReference>
<sequence length="147" mass="15977">MQIVLRTDQANLGKRGDIVNVADGYARNFLIPRGHAIKATPGIKAQADSMRRSRDLKDKKAREGAEEIAKRLAGATVVVGGNASHEGKLYGSVGIPEIIEAIEKSHSVTLERRSILLVDHIREVGDHTVEISLHPQVRISVTVSVTE</sequence>
<evidence type="ECO:0000256" key="7">
    <source>
        <dbReference type="HAMAP-Rule" id="MF_00503"/>
    </source>
</evidence>
<dbReference type="GO" id="GO:1990904">
    <property type="term" value="C:ribonucleoprotein complex"/>
    <property type="evidence" value="ECO:0007669"/>
    <property type="project" value="UniProtKB-KW"/>
</dbReference>
<dbReference type="Proteomes" id="UP000032360">
    <property type="component" value="Unassembled WGS sequence"/>
</dbReference>
<evidence type="ECO:0000313" key="10">
    <source>
        <dbReference type="Proteomes" id="UP000032360"/>
    </source>
</evidence>
<comment type="caution">
    <text evidence="9">The sequence shown here is derived from an EMBL/GenBank/DDBJ whole genome shotgun (WGS) entry which is preliminary data.</text>
</comment>
<dbReference type="InterPro" id="IPR020070">
    <property type="entry name" value="Ribosomal_bL9_N"/>
</dbReference>
<dbReference type="SUPFAM" id="SSF55658">
    <property type="entry name" value="L9 N-domain-like"/>
    <property type="match status" value="1"/>
</dbReference>
<comment type="similarity">
    <text evidence="1 7">Belongs to the bacterial ribosomal protein bL9 family.</text>
</comment>
<dbReference type="SUPFAM" id="SSF55653">
    <property type="entry name" value="Ribosomal protein L9 C-domain"/>
    <property type="match status" value="1"/>
</dbReference>
<evidence type="ECO:0000256" key="2">
    <source>
        <dbReference type="ARBA" id="ARBA00022730"/>
    </source>
</evidence>
<dbReference type="PANTHER" id="PTHR21368">
    <property type="entry name" value="50S RIBOSOMAL PROTEIN L9"/>
    <property type="match status" value="1"/>
</dbReference>
<keyword evidence="10" id="KW-1185">Reference proteome</keyword>
<dbReference type="Gene3D" id="3.40.5.10">
    <property type="entry name" value="Ribosomal protein L9, N-terminal domain"/>
    <property type="match status" value="1"/>
</dbReference>
<evidence type="ECO:0000256" key="3">
    <source>
        <dbReference type="ARBA" id="ARBA00022884"/>
    </source>
</evidence>
<dbReference type="PROSITE" id="PS00651">
    <property type="entry name" value="RIBOSOMAL_L9"/>
    <property type="match status" value="1"/>
</dbReference>
<dbReference type="Pfam" id="PF01281">
    <property type="entry name" value="Ribosomal_L9_N"/>
    <property type="match status" value="1"/>
</dbReference>
<dbReference type="STRING" id="1280514.AXFE_23970"/>
<dbReference type="InterPro" id="IPR036791">
    <property type="entry name" value="Ribosomal_bL9_C_sf"/>
</dbReference>
<dbReference type="InterPro" id="IPR000244">
    <property type="entry name" value="Ribosomal_bL9"/>
</dbReference>
<dbReference type="HAMAP" id="MF_00503">
    <property type="entry name" value="Ribosomal_bL9"/>
    <property type="match status" value="1"/>
</dbReference>
<dbReference type="OrthoDB" id="9788336at2"/>
<evidence type="ECO:0000313" key="9">
    <source>
        <dbReference type="EMBL" id="KJF16732.1"/>
    </source>
</evidence>
<evidence type="ECO:0000256" key="1">
    <source>
        <dbReference type="ARBA" id="ARBA00010605"/>
    </source>
</evidence>
<evidence type="ECO:0000256" key="6">
    <source>
        <dbReference type="ARBA" id="ARBA00035292"/>
    </source>
</evidence>
<dbReference type="AlphaFoldDB" id="A0A0D8HG00"/>
<keyword evidence="3 7" id="KW-0694">RNA-binding</keyword>
<keyword evidence="5 7" id="KW-0687">Ribonucleoprotein</keyword>
<keyword evidence="4 7" id="KW-0689">Ribosomal protein</keyword>
<reference evidence="9 10" key="1">
    <citation type="submission" date="2015-01" db="EMBL/GenBank/DDBJ databases">
        <title>Draft genome of the acidophilic iron oxidizer Acidithrix ferrooxidans strain Py-F3.</title>
        <authorList>
            <person name="Poehlein A."/>
            <person name="Eisen S."/>
            <person name="Schloemann M."/>
            <person name="Johnson B.D."/>
            <person name="Daniel R."/>
            <person name="Muehling M."/>
        </authorList>
    </citation>
    <scope>NUCLEOTIDE SEQUENCE [LARGE SCALE GENOMIC DNA]</scope>
    <source>
        <strain evidence="9 10">Py-F3</strain>
    </source>
</reference>